<name>A0A4T2BS61_9MICO</name>
<keyword evidence="4" id="KW-1185">Reference proteome</keyword>
<dbReference type="InterPro" id="IPR050312">
    <property type="entry name" value="IolE/XylAMocC-like"/>
</dbReference>
<keyword evidence="3" id="KW-0413">Isomerase</keyword>
<accession>A0A4T2BS61</accession>
<reference evidence="3 4" key="1">
    <citation type="journal article" date="2019" name="Microorganisms">
        <title>Systematic Affiliation and Genome Analysis of Subtercola vilae DB165(T) with Particular Emphasis on Cold Adaptation of an Isolate from a High-Altitude Cold Volcano Lake.</title>
        <authorList>
            <person name="Villalobos A.S."/>
            <person name="Wiese J."/>
            <person name="Imhoff J.F."/>
            <person name="Dorador C."/>
            <person name="Keller A."/>
            <person name="Hentschel U."/>
        </authorList>
    </citation>
    <scope>NUCLEOTIDE SEQUENCE [LARGE SCALE GENOMIC DNA]</scope>
    <source>
        <strain evidence="3 4">DB165</strain>
    </source>
</reference>
<comment type="caution">
    <text evidence="3">The sequence shown here is derived from an EMBL/GenBank/DDBJ whole genome shotgun (WGS) entry which is preliminary data.</text>
</comment>
<dbReference type="SUPFAM" id="SSF51658">
    <property type="entry name" value="Xylose isomerase-like"/>
    <property type="match status" value="1"/>
</dbReference>
<gene>
    <name evidence="3" type="ORF">D4765_13515</name>
</gene>
<dbReference type="PANTHER" id="PTHR12110">
    <property type="entry name" value="HYDROXYPYRUVATE ISOMERASE"/>
    <property type="match status" value="1"/>
</dbReference>
<evidence type="ECO:0000313" key="3">
    <source>
        <dbReference type="EMBL" id="TIH33879.1"/>
    </source>
</evidence>
<dbReference type="EMBL" id="QYRT01000029">
    <property type="protein sequence ID" value="TIH33879.1"/>
    <property type="molecule type" value="Genomic_DNA"/>
</dbReference>
<dbReference type="Gene3D" id="3.20.20.150">
    <property type="entry name" value="Divalent-metal-dependent TIM barrel enzymes"/>
    <property type="match status" value="1"/>
</dbReference>
<protein>
    <submittedName>
        <fullName evidence="3">Sugar phosphate isomerase/epimerase</fullName>
    </submittedName>
</protein>
<dbReference type="GO" id="GO:0016853">
    <property type="term" value="F:isomerase activity"/>
    <property type="evidence" value="ECO:0007669"/>
    <property type="project" value="UniProtKB-KW"/>
</dbReference>
<dbReference type="Pfam" id="PF01261">
    <property type="entry name" value="AP_endonuc_2"/>
    <property type="match status" value="1"/>
</dbReference>
<organism evidence="3 4">
    <name type="scientific">Subtercola vilae</name>
    <dbReference type="NCBI Taxonomy" id="2056433"/>
    <lineage>
        <taxon>Bacteria</taxon>
        <taxon>Bacillati</taxon>
        <taxon>Actinomycetota</taxon>
        <taxon>Actinomycetes</taxon>
        <taxon>Micrococcales</taxon>
        <taxon>Microbacteriaceae</taxon>
        <taxon>Subtercola</taxon>
    </lineage>
</organism>
<evidence type="ECO:0000313" key="4">
    <source>
        <dbReference type="Proteomes" id="UP000306192"/>
    </source>
</evidence>
<evidence type="ECO:0000259" key="2">
    <source>
        <dbReference type="Pfam" id="PF01261"/>
    </source>
</evidence>
<dbReference type="OrthoDB" id="5182842at2"/>
<feature type="domain" description="Xylose isomerase-like TIM barrel" evidence="2">
    <location>
        <begin position="32"/>
        <end position="270"/>
    </location>
</feature>
<dbReference type="PANTHER" id="PTHR12110:SF41">
    <property type="entry name" value="INOSOSE DEHYDRATASE"/>
    <property type="match status" value="1"/>
</dbReference>
<dbReference type="InterPro" id="IPR036237">
    <property type="entry name" value="Xyl_isomerase-like_sf"/>
</dbReference>
<evidence type="ECO:0000256" key="1">
    <source>
        <dbReference type="ARBA" id="ARBA00023277"/>
    </source>
</evidence>
<proteinExistence type="predicted"/>
<dbReference type="AlphaFoldDB" id="A0A4T2BS61"/>
<dbReference type="InterPro" id="IPR013022">
    <property type="entry name" value="Xyl_isomerase-like_TIM-brl"/>
</dbReference>
<dbReference type="Proteomes" id="UP000306192">
    <property type="component" value="Unassembled WGS sequence"/>
</dbReference>
<sequence length="278" mass="30039">MTKPSVQSLTKPSVQLYSIRDAVDENIDRAIERLAEIGFASVEPYAFHLRIDDYKRAFAAAGVTAPSGHAATIDAPDASVIFDAAAELEISLVIDPFIPTERWQSVSSVQALADRVNALAEQAAERGLQFGYHNHQWEFVNRINGRPAYEIFLDLLTPNVALEVDTFWATVGSADAPALLRQLGDRVQALHIKDGKISEDIATILPSSEDALVVPAALKAAFENQTPAGQGDVDVIGVLRAAPHALRVVEFDAYSGDVFAGIAESFAWLKQNDAEVTA</sequence>
<keyword evidence="1" id="KW-0119">Carbohydrate metabolism</keyword>
<dbReference type="RefSeq" id="WP_136642828.1">
    <property type="nucleotide sequence ID" value="NZ_QYRT01000029.1"/>
</dbReference>